<evidence type="ECO:0000313" key="6">
    <source>
        <dbReference type="Proteomes" id="UP000054600"/>
    </source>
</evidence>
<dbReference type="GO" id="GO:0003860">
    <property type="term" value="F:3-hydroxyisobutyryl-CoA hydrolase activity"/>
    <property type="evidence" value="ECO:0007669"/>
    <property type="project" value="UniProtKB-EC"/>
</dbReference>
<dbReference type="OrthoDB" id="9790967at2"/>
<dbReference type="EC" id="3.1.2.4" evidence="2"/>
<evidence type="ECO:0000256" key="3">
    <source>
        <dbReference type="ARBA" id="ARBA00022801"/>
    </source>
</evidence>
<dbReference type="AlphaFoldDB" id="A0A0W0Z0Z9"/>
<dbReference type="GO" id="GO:0006574">
    <property type="term" value="P:L-valine catabolic process"/>
    <property type="evidence" value="ECO:0007669"/>
    <property type="project" value="TreeGrafter"/>
</dbReference>
<dbReference type="CDD" id="cd06558">
    <property type="entry name" value="crotonase-like"/>
    <property type="match status" value="1"/>
</dbReference>
<keyword evidence="3" id="KW-0378">Hydrolase</keyword>
<evidence type="ECO:0000259" key="4">
    <source>
        <dbReference type="Pfam" id="PF16113"/>
    </source>
</evidence>
<evidence type="ECO:0000256" key="1">
    <source>
        <dbReference type="ARBA" id="ARBA00001709"/>
    </source>
</evidence>
<dbReference type="InterPro" id="IPR032259">
    <property type="entry name" value="HIBYL-CoA-H"/>
</dbReference>
<proteinExistence type="predicted"/>
<accession>A0A0W0Z0Z9</accession>
<dbReference type="Pfam" id="PF16113">
    <property type="entry name" value="ECH_2"/>
    <property type="match status" value="1"/>
</dbReference>
<feature type="domain" description="Enoyl-CoA hydratase/isomerase" evidence="4">
    <location>
        <begin position="14"/>
        <end position="340"/>
    </location>
</feature>
<dbReference type="PATRIC" id="fig|1122169.6.peg.953"/>
<name>A0A0W0Z0Z9_9GAMM</name>
<gene>
    <name evidence="5" type="ORF">Lsha_0827</name>
</gene>
<evidence type="ECO:0000256" key="2">
    <source>
        <dbReference type="ARBA" id="ARBA00011915"/>
    </source>
</evidence>
<dbReference type="InterPro" id="IPR045004">
    <property type="entry name" value="ECH_dom"/>
</dbReference>
<dbReference type="Proteomes" id="UP000054600">
    <property type="component" value="Unassembled WGS sequence"/>
</dbReference>
<dbReference type="Gene3D" id="3.90.226.10">
    <property type="entry name" value="2-enoyl-CoA Hydratase, Chain A, domain 1"/>
    <property type="match status" value="1"/>
</dbReference>
<dbReference type="InterPro" id="IPR029045">
    <property type="entry name" value="ClpP/crotonase-like_dom_sf"/>
</dbReference>
<dbReference type="NCBIfam" id="NF004127">
    <property type="entry name" value="PRK05617.1"/>
    <property type="match status" value="1"/>
</dbReference>
<comment type="caution">
    <text evidence="5">The sequence shown here is derived from an EMBL/GenBank/DDBJ whole genome shotgun (WGS) entry which is preliminary data.</text>
</comment>
<dbReference type="STRING" id="1122169.Lsha_0827"/>
<dbReference type="SUPFAM" id="SSF52096">
    <property type="entry name" value="ClpP/crotonase"/>
    <property type="match status" value="1"/>
</dbReference>
<sequence length="352" mass="39016">MFEDVLFSQENQLGVITLNRPAALNALSLPMILAMQKQLETWKGDSSIHAVVIKAVPGNAFCAGGDVRWLYNSGRSKESEQMQFFWHEYRLNHFIHHLGKPYIALMDGITMGGGVGVSLHGSHPIASERFVFAMPETGIGFFPDIGASHLLTRCPGALGIYLGLTGNRLGPQDAMKAGLVRHIVSSERMEQLFDALKNEDLSEDAHARVDQCVRAYAREHSDAEISQIKPLIDVCFAQPTIEKIRAALQKAEGVWATGVDNTLGQKSPLSLKVTLAQLQKAKGLSLAECLKMDFDLVEHFMHSSDFYEGVRSLLIVKDKNPQWKPPTLDLVTESMVVNYFERSHTGLELIIC</sequence>
<reference evidence="5 6" key="1">
    <citation type="submission" date="2015-11" db="EMBL/GenBank/DDBJ databases">
        <title>Genomic analysis of 38 Legionella species identifies large and diverse effector repertoires.</title>
        <authorList>
            <person name="Burstein D."/>
            <person name="Amaro F."/>
            <person name="Zusman T."/>
            <person name="Lifshitz Z."/>
            <person name="Cohen O."/>
            <person name="Gilbert J.A."/>
            <person name="Pupko T."/>
            <person name="Shuman H.A."/>
            <person name="Segal G."/>
        </authorList>
    </citation>
    <scope>NUCLEOTIDE SEQUENCE [LARGE SCALE GENOMIC DNA]</scope>
    <source>
        <strain evidence="5 6">ATCC 49655</strain>
    </source>
</reference>
<evidence type="ECO:0000313" key="5">
    <source>
        <dbReference type="EMBL" id="KTD62795.1"/>
    </source>
</evidence>
<dbReference type="eggNOG" id="COG1024">
    <property type="taxonomic scope" value="Bacteria"/>
</dbReference>
<dbReference type="PANTHER" id="PTHR43176">
    <property type="entry name" value="3-HYDROXYISOBUTYRYL-COA HYDROLASE-RELATED"/>
    <property type="match status" value="1"/>
</dbReference>
<dbReference type="EMBL" id="LNYW01000029">
    <property type="protein sequence ID" value="KTD62795.1"/>
    <property type="molecule type" value="Genomic_DNA"/>
</dbReference>
<comment type="catalytic activity">
    <reaction evidence="1">
        <text>3-hydroxy-2-methylpropanoyl-CoA + H2O = 3-hydroxy-2-methylpropanoate + CoA + H(+)</text>
        <dbReference type="Rhea" id="RHEA:20888"/>
        <dbReference type="ChEBI" id="CHEBI:11805"/>
        <dbReference type="ChEBI" id="CHEBI:15377"/>
        <dbReference type="ChEBI" id="CHEBI:15378"/>
        <dbReference type="ChEBI" id="CHEBI:57287"/>
        <dbReference type="ChEBI" id="CHEBI:57340"/>
        <dbReference type="EC" id="3.1.2.4"/>
    </reaction>
</comment>
<dbReference type="RefSeq" id="WP_018577494.1">
    <property type="nucleotide sequence ID" value="NZ_KB892404.1"/>
</dbReference>
<protein>
    <recommendedName>
        <fullName evidence="2">3-hydroxyisobutyryl-CoA hydrolase</fullName>
        <ecNumber evidence="2">3.1.2.4</ecNumber>
    </recommendedName>
</protein>
<organism evidence="5 6">
    <name type="scientific">Legionella shakespearei DSM 23087</name>
    <dbReference type="NCBI Taxonomy" id="1122169"/>
    <lineage>
        <taxon>Bacteria</taxon>
        <taxon>Pseudomonadati</taxon>
        <taxon>Pseudomonadota</taxon>
        <taxon>Gammaproteobacteria</taxon>
        <taxon>Legionellales</taxon>
        <taxon>Legionellaceae</taxon>
        <taxon>Legionella</taxon>
    </lineage>
</organism>
<keyword evidence="6" id="KW-1185">Reference proteome</keyword>
<dbReference type="PANTHER" id="PTHR43176:SF3">
    <property type="entry name" value="3-HYDROXYISOBUTYRYL-COA HYDROLASE, MITOCHONDRIAL"/>
    <property type="match status" value="1"/>
</dbReference>